<feature type="compositionally biased region" description="Basic and acidic residues" evidence="1">
    <location>
        <begin position="49"/>
        <end position="62"/>
    </location>
</feature>
<feature type="region of interest" description="Disordered" evidence="1">
    <location>
        <begin position="33"/>
        <end position="67"/>
    </location>
</feature>
<reference evidence="2 3" key="1">
    <citation type="journal article" date="2018" name="Biotechnol. Biofuels">
        <title>Integrative visual omics of the white-rot fungus Polyporus brumalis exposes the biotechnological potential of its oxidative enzymes for delignifying raw plant biomass.</title>
        <authorList>
            <person name="Miyauchi S."/>
            <person name="Rancon A."/>
            <person name="Drula E."/>
            <person name="Hage H."/>
            <person name="Chaduli D."/>
            <person name="Favel A."/>
            <person name="Grisel S."/>
            <person name="Henrissat B."/>
            <person name="Herpoel-Gimbert I."/>
            <person name="Ruiz-Duenas F.J."/>
            <person name="Chevret D."/>
            <person name="Hainaut M."/>
            <person name="Lin J."/>
            <person name="Wang M."/>
            <person name="Pangilinan J."/>
            <person name="Lipzen A."/>
            <person name="Lesage-Meessen L."/>
            <person name="Navarro D."/>
            <person name="Riley R."/>
            <person name="Grigoriev I.V."/>
            <person name="Zhou S."/>
            <person name="Raouche S."/>
            <person name="Rosso M.N."/>
        </authorList>
    </citation>
    <scope>NUCLEOTIDE SEQUENCE [LARGE SCALE GENOMIC DNA]</scope>
    <source>
        <strain evidence="2 3">BRFM 1820</strain>
    </source>
</reference>
<evidence type="ECO:0000313" key="3">
    <source>
        <dbReference type="Proteomes" id="UP000256964"/>
    </source>
</evidence>
<protein>
    <submittedName>
        <fullName evidence="2">Uncharacterized protein</fullName>
    </submittedName>
</protein>
<name>A0A371CUF8_9APHY</name>
<dbReference type="AlphaFoldDB" id="A0A371CUF8"/>
<proteinExistence type="predicted"/>
<dbReference type="Proteomes" id="UP000256964">
    <property type="component" value="Unassembled WGS sequence"/>
</dbReference>
<organism evidence="2 3">
    <name type="scientific">Lentinus brumalis</name>
    <dbReference type="NCBI Taxonomy" id="2498619"/>
    <lineage>
        <taxon>Eukaryota</taxon>
        <taxon>Fungi</taxon>
        <taxon>Dikarya</taxon>
        <taxon>Basidiomycota</taxon>
        <taxon>Agaricomycotina</taxon>
        <taxon>Agaricomycetes</taxon>
        <taxon>Polyporales</taxon>
        <taxon>Polyporaceae</taxon>
        <taxon>Lentinus</taxon>
    </lineage>
</organism>
<gene>
    <name evidence="2" type="ORF">OH76DRAFT_1173371</name>
</gene>
<dbReference type="EMBL" id="KZ857458">
    <property type="protein sequence ID" value="RDX43902.1"/>
    <property type="molecule type" value="Genomic_DNA"/>
</dbReference>
<evidence type="ECO:0000313" key="2">
    <source>
        <dbReference type="EMBL" id="RDX43902.1"/>
    </source>
</evidence>
<accession>A0A371CUF8</accession>
<feature type="region of interest" description="Disordered" evidence="1">
    <location>
        <begin position="96"/>
        <end position="134"/>
    </location>
</feature>
<evidence type="ECO:0000256" key="1">
    <source>
        <dbReference type="SAM" id="MobiDB-lite"/>
    </source>
</evidence>
<feature type="compositionally biased region" description="Low complexity" evidence="1">
    <location>
        <begin position="101"/>
        <end position="120"/>
    </location>
</feature>
<keyword evidence="3" id="KW-1185">Reference proteome</keyword>
<sequence>MACARSSPLTLTELQCLHENFDLAQIQVETGSACLSRQRARPPKLTSRIHNEQTHPTSDDKLSAFSADSSTIPTTPLLCPESGCASCLYLISAVPSARRASTPPDRVSRSSPPRSASRATRGLRLPSKTVRAGA</sequence>